<gene>
    <name evidence="2" type="ORF">NCGR_LOCUS33858</name>
</gene>
<proteinExistence type="predicted"/>
<accession>A0A811PQK5</accession>
<organism evidence="2 3">
    <name type="scientific">Miscanthus lutarioriparius</name>
    <dbReference type="NCBI Taxonomy" id="422564"/>
    <lineage>
        <taxon>Eukaryota</taxon>
        <taxon>Viridiplantae</taxon>
        <taxon>Streptophyta</taxon>
        <taxon>Embryophyta</taxon>
        <taxon>Tracheophyta</taxon>
        <taxon>Spermatophyta</taxon>
        <taxon>Magnoliopsida</taxon>
        <taxon>Liliopsida</taxon>
        <taxon>Poales</taxon>
        <taxon>Poaceae</taxon>
        <taxon>PACMAD clade</taxon>
        <taxon>Panicoideae</taxon>
        <taxon>Andropogonodae</taxon>
        <taxon>Andropogoneae</taxon>
        <taxon>Saccharinae</taxon>
        <taxon>Miscanthus</taxon>
    </lineage>
</organism>
<evidence type="ECO:0000256" key="1">
    <source>
        <dbReference type="SAM" id="Phobius"/>
    </source>
</evidence>
<keyword evidence="1" id="KW-1133">Transmembrane helix</keyword>
<dbReference type="OrthoDB" id="8904098at2759"/>
<evidence type="ECO:0000313" key="3">
    <source>
        <dbReference type="Proteomes" id="UP000604825"/>
    </source>
</evidence>
<keyword evidence="1" id="KW-0812">Transmembrane</keyword>
<keyword evidence="3" id="KW-1185">Reference proteome</keyword>
<dbReference type="InterPro" id="IPR036259">
    <property type="entry name" value="MFS_trans_sf"/>
</dbReference>
<dbReference type="AlphaFoldDB" id="A0A811PQK5"/>
<reference evidence="2" key="1">
    <citation type="submission" date="2020-10" db="EMBL/GenBank/DDBJ databases">
        <authorList>
            <person name="Han B."/>
            <person name="Lu T."/>
            <person name="Zhao Q."/>
            <person name="Huang X."/>
            <person name="Zhao Y."/>
        </authorList>
    </citation>
    <scope>NUCLEOTIDE SEQUENCE</scope>
</reference>
<feature type="transmembrane region" description="Helical" evidence="1">
    <location>
        <begin position="29"/>
        <end position="49"/>
    </location>
</feature>
<dbReference type="Gene3D" id="1.20.1250.20">
    <property type="entry name" value="MFS general substrate transporter like domains"/>
    <property type="match status" value="1"/>
</dbReference>
<keyword evidence="1" id="KW-0472">Membrane</keyword>
<dbReference type="EMBL" id="CAJGYO010000008">
    <property type="protein sequence ID" value="CAD6250064.1"/>
    <property type="molecule type" value="Genomic_DNA"/>
</dbReference>
<comment type="caution">
    <text evidence="2">The sequence shown here is derived from an EMBL/GenBank/DDBJ whole genome shotgun (WGS) entry which is preliminary data.</text>
</comment>
<dbReference type="Proteomes" id="UP000604825">
    <property type="component" value="Unassembled WGS sequence"/>
</dbReference>
<protein>
    <submittedName>
        <fullName evidence="2">Uncharacterized protein</fullName>
    </submittedName>
</protein>
<evidence type="ECO:0000313" key="2">
    <source>
        <dbReference type="EMBL" id="CAD6250064.1"/>
    </source>
</evidence>
<name>A0A811PQK5_9POAL</name>
<sequence>MGTPSAGGLGCFDRSSWLAQNINVGMFDYLYWLLAVLSTINLLVFVRDADHSCCSGSRRPAQLRRGTGGRDEQALWIQSLSEKMRPGESPEAAAACAVREELSMECRLS</sequence>